<evidence type="ECO:0000313" key="4">
    <source>
        <dbReference type="RefSeq" id="XP_005179544.1"/>
    </source>
</evidence>
<evidence type="ECO:0000313" key="3">
    <source>
        <dbReference type="Proteomes" id="UP001652621"/>
    </source>
</evidence>
<dbReference type="OrthoDB" id="7771310at2759"/>
<reference evidence="4" key="2">
    <citation type="submission" date="2025-04" db="UniProtKB">
        <authorList>
            <consortium name="RefSeq"/>
        </authorList>
    </citation>
    <scope>IDENTIFICATION</scope>
    <source>
        <strain evidence="4">Aabys</strain>
    </source>
</reference>
<dbReference type="AlphaFoldDB" id="A0A1I8MCI8"/>
<proteinExistence type="predicted"/>
<dbReference type="Pfam" id="PF13649">
    <property type="entry name" value="Methyltransf_25"/>
    <property type="match status" value="1"/>
</dbReference>
<protein>
    <submittedName>
        <fullName evidence="4">Juvenile hormone acid O-methyltransferase-like</fullName>
    </submittedName>
</protein>
<accession>A0A1I8MCI8</accession>
<evidence type="ECO:0000259" key="1">
    <source>
        <dbReference type="Pfam" id="PF13649"/>
    </source>
</evidence>
<dbReference type="SUPFAM" id="SSF53335">
    <property type="entry name" value="S-adenosyl-L-methionine-dependent methyltransferases"/>
    <property type="match status" value="1"/>
</dbReference>
<sequence>MNQPALYHKSHRALKADIGEIIAKSFEKFQWRVDGKDALLDIGSGPGDVLMEHILPLMPSEFSRVVCSDLSEDMVDFARSYYGHEDERCEFEVLDIAMKVGLPGNLLGRFDHITSALCLHWVQDYKTALKNIYNFIRPEGGDCLLIFMSTHNIFDAYNYTSQFSRWSEYMKDSNRCISPLHYSNDPKGDFSQLMAESGFCDIAIDIKSRIFDYGNMENLKENVKSVCGTLDHIPISCHSEFLNDFVAVMVEYAANAKRSEAQTKYIMKYDLIVAYGRKPPTETK</sequence>
<dbReference type="KEGG" id="mde:101890875"/>
<dbReference type="GeneID" id="101890875"/>
<dbReference type="VEuPathDB" id="VectorBase:MDOA003503"/>
<organism evidence="2">
    <name type="scientific">Musca domestica</name>
    <name type="common">House fly</name>
    <dbReference type="NCBI Taxonomy" id="7370"/>
    <lineage>
        <taxon>Eukaryota</taxon>
        <taxon>Metazoa</taxon>
        <taxon>Ecdysozoa</taxon>
        <taxon>Arthropoda</taxon>
        <taxon>Hexapoda</taxon>
        <taxon>Insecta</taxon>
        <taxon>Pterygota</taxon>
        <taxon>Neoptera</taxon>
        <taxon>Endopterygota</taxon>
        <taxon>Diptera</taxon>
        <taxon>Brachycera</taxon>
        <taxon>Muscomorpha</taxon>
        <taxon>Muscoidea</taxon>
        <taxon>Muscidae</taxon>
        <taxon>Musca</taxon>
    </lineage>
</organism>
<feature type="domain" description="Methyltransferase" evidence="1">
    <location>
        <begin position="40"/>
        <end position="140"/>
    </location>
</feature>
<dbReference type="InterPro" id="IPR029063">
    <property type="entry name" value="SAM-dependent_MTases_sf"/>
</dbReference>
<dbReference type="InterPro" id="IPR041698">
    <property type="entry name" value="Methyltransf_25"/>
</dbReference>
<dbReference type="CDD" id="cd02440">
    <property type="entry name" value="AdoMet_MTases"/>
    <property type="match status" value="1"/>
</dbReference>
<dbReference type="PANTHER" id="PTHR43464:SF23">
    <property type="entry name" value="JUVENILE HORMONE ACID O-METHYLTRANSFERASE"/>
    <property type="match status" value="1"/>
</dbReference>
<dbReference type="Gene3D" id="3.40.50.150">
    <property type="entry name" value="Vaccinia Virus protein VP39"/>
    <property type="match status" value="1"/>
</dbReference>
<name>A0A1I8MCI8_MUSDO</name>
<gene>
    <name evidence="2" type="primary">101890875</name>
    <name evidence="4" type="synonym">LOC101890875</name>
</gene>
<keyword evidence="3" id="KW-1185">Reference proteome</keyword>
<reference evidence="2" key="1">
    <citation type="submission" date="2020-05" db="UniProtKB">
        <authorList>
            <consortium name="EnsemblMetazoa"/>
        </authorList>
    </citation>
    <scope>IDENTIFICATION</scope>
    <source>
        <strain evidence="2">Aabys</strain>
    </source>
</reference>
<dbReference type="VEuPathDB" id="VectorBase:MDOMA2_016119"/>
<dbReference type="EnsemblMetazoa" id="MDOA003503-RA">
    <property type="protein sequence ID" value="MDOA003503-PA"/>
    <property type="gene ID" value="MDOA003503"/>
</dbReference>
<dbReference type="PANTHER" id="PTHR43464">
    <property type="entry name" value="METHYLTRANSFERASE"/>
    <property type="match status" value="1"/>
</dbReference>
<evidence type="ECO:0000313" key="2">
    <source>
        <dbReference type="EnsemblMetazoa" id="MDOA003503-PA"/>
    </source>
</evidence>
<dbReference type="eggNOG" id="ENOG502S1MZ">
    <property type="taxonomic scope" value="Eukaryota"/>
</dbReference>
<dbReference type="GO" id="GO:0010420">
    <property type="term" value="F:polyprenyldihydroxybenzoate methyltransferase activity"/>
    <property type="evidence" value="ECO:0007669"/>
    <property type="project" value="TreeGrafter"/>
</dbReference>
<dbReference type="RefSeq" id="XP_005179544.1">
    <property type="nucleotide sequence ID" value="XM_005179487.3"/>
</dbReference>
<dbReference type="Proteomes" id="UP001652621">
    <property type="component" value="Unplaced"/>
</dbReference>
<dbReference type="STRING" id="7370.A0A1I8MCI8"/>